<dbReference type="NCBIfam" id="TIGR01186">
    <property type="entry name" value="proV"/>
    <property type="match status" value="1"/>
</dbReference>
<dbReference type="Gene3D" id="3.40.50.300">
    <property type="entry name" value="P-loop containing nucleotide triphosphate hydrolases"/>
    <property type="match status" value="1"/>
</dbReference>
<keyword evidence="8" id="KW-0997">Cell inner membrane</keyword>
<keyword evidence="5" id="KW-0029">Amino-acid transport</keyword>
<dbReference type="PROSITE" id="PS00211">
    <property type="entry name" value="ABC_TRANSPORTER_1"/>
    <property type="match status" value="1"/>
</dbReference>
<dbReference type="SUPFAM" id="SSF54631">
    <property type="entry name" value="CBS-domain pair"/>
    <property type="match status" value="1"/>
</dbReference>
<proteinExistence type="inferred from homology"/>
<evidence type="ECO:0000256" key="6">
    <source>
        <dbReference type="ARBA" id="ARBA00023122"/>
    </source>
</evidence>
<dbReference type="SMART" id="SM00116">
    <property type="entry name" value="CBS"/>
    <property type="match status" value="2"/>
</dbReference>
<evidence type="ECO:0000259" key="10">
    <source>
        <dbReference type="PROSITE" id="PS51371"/>
    </source>
</evidence>
<dbReference type="InterPro" id="IPR051921">
    <property type="entry name" value="ABC_osmolyte_uptake_ATP-bind"/>
</dbReference>
<feature type="domain" description="CBS" evidence="10">
    <location>
        <begin position="313"/>
        <end position="371"/>
    </location>
</feature>
<dbReference type="InterPro" id="IPR005892">
    <property type="entry name" value="Gly-betaine_transp_ATP-bd"/>
</dbReference>
<evidence type="ECO:0000256" key="4">
    <source>
        <dbReference type="ARBA" id="ARBA00022840"/>
    </source>
</evidence>
<keyword evidence="2 8" id="KW-0813">Transport</keyword>
<dbReference type="PROSITE" id="PS50893">
    <property type="entry name" value="ABC_TRANSPORTER_2"/>
    <property type="match status" value="1"/>
</dbReference>
<gene>
    <name evidence="11" type="ORF">INF20_01515</name>
</gene>
<comment type="catalytic activity">
    <reaction evidence="8">
        <text>a quaternary ammonium(out) + ATP + H2O = a quaternary ammonium(in) + ADP + phosphate + H(+)</text>
        <dbReference type="Rhea" id="RHEA:11036"/>
        <dbReference type="ChEBI" id="CHEBI:15377"/>
        <dbReference type="ChEBI" id="CHEBI:15378"/>
        <dbReference type="ChEBI" id="CHEBI:30616"/>
        <dbReference type="ChEBI" id="CHEBI:35267"/>
        <dbReference type="ChEBI" id="CHEBI:43474"/>
        <dbReference type="ChEBI" id="CHEBI:456216"/>
    </reaction>
</comment>
<accession>A0ABR9QVP8</accession>
<dbReference type="PANTHER" id="PTHR43869:SF1">
    <property type="entry name" value="GLYCINE BETAINE_PROLINE BETAINE TRANSPORT SYSTEM ATP-BINDING PROTEIN PROV"/>
    <property type="match status" value="1"/>
</dbReference>
<evidence type="ECO:0000259" key="9">
    <source>
        <dbReference type="PROSITE" id="PS50893"/>
    </source>
</evidence>
<keyword evidence="3 8" id="KW-0547">Nucleotide-binding</keyword>
<feature type="domain" description="CBS" evidence="10">
    <location>
        <begin position="254"/>
        <end position="311"/>
    </location>
</feature>
<evidence type="ECO:0000256" key="1">
    <source>
        <dbReference type="ARBA" id="ARBA00005417"/>
    </source>
</evidence>
<dbReference type="InterPro" id="IPR003593">
    <property type="entry name" value="AAA+_ATPase"/>
</dbReference>
<evidence type="ECO:0000256" key="2">
    <source>
        <dbReference type="ARBA" id="ARBA00022448"/>
    </source>
</evidence>
<dbReference type="Proteomes" id="UP001516588">
    <property type="component" value="Unassembled WGS sequence"/>
</dbReference>
<evidence type="ECO:0000256" key="5">
    <source>
        <dbReference type="ARBA" id="ARBA00022970"/>
    </source>
</evidence>
<dbReference type="SMART" id="SM00382">
    <property type="entry name" value="AAA"/>
    <property type="match status" value="1"/>
</dbReference>
<dbReference type="Pfam" id="PF00005">
    <property type="entry name" value="ABC_tran"/>
    <property type="match status" value="1"/>
</dbReference>
<keyword evidence="6 7" id="KW-0129">CBS domain</keyword>
<sequence>MIEFVNVSKEFKDKKVLHDISFTINDNELVAIIGASGCGKTTTLKMINRLIVPTKGKILIDGKNIEEIDKTELRRSIGYVIQQMGLFPHMTVKENIELIQKLEKKDPKEIEENTNRLMEIMDLDGDLYLNKYPSDLSGGQQQRVGVARALANNPKVILMDEPFSALDPITRSNLQDELVELHKKMNTTIVFVTHDMDEAIKIADRIIIMKDGDIVQYDTPEEILKHPKNEFVQEFIGKNKIWDAPEYIKVEDIMITTPIVCSPDLTKNECVKKMVQHHIDTLIVVDEDGRYIGIVNRKGLYSTVLPWTNAKDMVNENAITASPDESILELLQYIEETDVTNIPVVDNNGYLKGLITSSSLISVLSSPYLDEYESGKEDEA</sequence>
<reference evidence="11 12" key="1">
    <citation type="submission" date="2020-10" db="EMBL/GenBank/DDBJ databases">
        <title>ChiBAC.</title>
        <authorList>
            <person name="Zenner C."/>
            <person name="Hitch T.C.A."/>
            <person name="Clavel T."/>
        </authorList>
    </citation>
    <scope>NUCLEOTIDE SEQUENCE [LARGE SCALE GENOMIC DNA]</scope>
    <source>
        <strain evidence="11 12">DSM 108706</strain>
    </source>
</reference>
<dbReference type="RefSeq" id="WP_226384625.1">
    <property type="nucleotide sequence ID" value="NZ_JADCKA010000002.1"/>
</dbReference>
<dbReference type="InterPro" id="IPR017871">
    <property type="entry name" value="ABC_transporter-like_CS"/>
</dbReference>
<dbReference type="InterPro" id="IPR027417">
    <property type="entry name" value="P-loop_NTPase"/>
</dbReference>
<dbReference type="Pfam" id="PF00571">
    <property type="entry name" value="CBS"/>
    <property type="match status" value="2"/>
</dbReference>
<keyword evidence="8" id="KW-0472">Membrane</keyword>
<dbReference type="SUPFAM" id="SSF52540">
    <property type="entry name" value="P-loop containing nucleoside triphosphate hydrolases"/>
    <property type="match status" value="1"/>
</dbReference>
<comment type="similarity">
    <text evidence="1 8">Belongs to the ABC transporter superfamily.</text>
</comment>
<comment type="subunit">
    <text evidence="8">The complex is probably composed of two ATP-binding proteins, two transmembrane proteins and a solute-binding protein.</text>
</comment>
<evidence type="ECO:0000256" key="8">
    <source>
        <dbReference type="RuleBase" id="RU369116"/>
    </source>
</evidence>
<dbReference type="Gene3D" id="3.10.580.10">
    <property type="entry name" value="CBS-domain"/>
    <property type="match status" value="1"/>
</dbReference>
<dbReference type="PROSITE" id="PS51371">
    <property type="entry name" value="CBS"/>
    <property type="match status" value="2"/>
</dbReference>
<dbReference type="EC" id="7.6.2.9" evidence="8"/>
<dbReference type="EMBL" id="JADCKA010000002">
    <property type="protein sequence ID" value="MBE5034954.1"/>
    <property type="molecule type" value="Genomic_DNA"/>
</dbReference>
<feature type="domain" description="ABC transporter" evidence="9">
    <location>
        <begin position="2"/>
        <end position="236"/>
    </location>
</feature>
<evidence type="ECO:0000313" key="12">
    <source>
        <dbReference type="Proteomes" id="UP001516588"/>
    </source>
</evidence>
<evidence type="ECO:0000313" key="11">
    <source>
        <dbReference type="EMBL" id="MBE5034954.1"/>
    </source>
</evidence>
<dbReference type="GO" id="GO:0005524">
    <property type="term" value="F:ATP binding"/>
    <property type="evidence" value="ECO:0007669"/>
    <property type="project" value="UniProtKB-KW"/>
</dbReference>
<organism evidence="11 12">
    <name type="scientific">Gallibacter intestinalis</name>
    <dbReference type="NCBI Taxonomy" id="2779356"/>
    <lineage>
        <taxon>Bacteria</taxon>
        <taxon>Bacillati</taxon>
        <taxon>Bacillota</taxon>
        <taxon>Clostridia</taxon>
        <taxon>Eubacteriales</taxon>
        <taxon>Eubacteriaceae</taxon>
        <taxon>Gallibacter</taxon>
    </lineage>
</organism>
<comment type="subcellular location">
    <subcellularLocation>
        <location evidence="8">Cell inner membrane</location>
        <topology evidence="8">Peripheral membrane protein</topology>
    </subcellularLocation>
</comment>
<dbReference type="InterPro" id="IPR003439">
    <property type="entry name" value="ABC_transporter-like_ATP-bd"/>
</dbReference>
<dbReference type="PANTHER" id="PTHR43869">
    <property type="entry name" value="GLYCINE BETAINE/PROLINE BETAINE TRANSPORT SYSTEM ATP-BINDING PROTEIN PROV"/>
    <property type="match status" value="1"/>
</dbReference>
<protein>
    <recommendedName>
        <fullName evidence="8">Quaternary amine transport ATP-binding protein</fullName>
        <ecNumber evidence="8">7.6.2.9</ecNumber>
    </recommendedName>
</protein>
<dbReference type="CDD" id="cd02205">
    <property type="entry name" value="CBS_pair_SF"/>
    <property type="match status" value="1"/>
</dbReference>
<dbReference type="InterPro" id="IPR000644">
    <property type="entry name" value="CBS_dom"/>
</dbReference>
<comment type="caution">
    <text evidence="11">The sequence shown here is derived from an EMBL/GenBank/DDBJ whole genome shotgun (WGS) entry which is preliminary data.</text>
</comment>
<keyword evidence="12" id="KW-1185">Reference proteome</keyword>
<evidence type="ECO:0000256" key="3">
    <source>
        <dbReference type="ARBA" id="ARBA00022741"/>
    </source>
</evidence>
<name>A0ABR9QVP8_9FIRM</name>
<dbReference type="InterPro" id="IPR046342">
    <property type="entry name" value="CBS_dom_sf"/>
</dbReference>
<keyword evidence="4 8" id="KW-0067">ATP-binding</keyword>
<evidence type="ECO:0000256" key="7">
    <source>
        <dbReference type="PROSITE-ProRule" id="PRU00703"/>
    </source>
</evidence>
<keyword evidence="8" id="KW-1003">Cell membrane</keyword>